<proteinExistence type="predicted"/>
<gene>
    <name evidence="1" type="ORF">P8935_02425</name>
</gene>
<reference evidence="1" key="1">
    <citation type="submission" date="2023-03" db="EMBL/GenBank/DDBJ databases">
        <title>Edaphobacter sp.</title>
        <authorList>
            <person name="Huber K.J."/>
            <person name="Papendorf J."/>
            <person name="Pilke C."/>
            <person name="Bunk B."/>
            <person name="Sproeer C."/>
            <person name="Pester M."/>
        </authorList>
    </citation>
    <scope>NUCLEOTIDE SEQUENCE</scope>
    <source>
        <strain evidence="1">DSM 110680</strain>
    </source>
</reference>
<protein>
    <submittedName>
        <fullName evidence="1">Uncharacterized protein</fullName>
    </submittedName>
</protein>
<dbReference type="AlphaFoldDB" id="A0AAU7DN76"/>
<sequence>MNLLIILLAMCAIGPRLPSSIAGLSEGLFREFAMAAGKTTQSGQPEGSLPADRYQQLRLQTLAHARLITGPRIKNPRIAAGGLDRDVVASLAEQRLWRQSHLGTTVALSQTHPLLSDQATTLLPTVHTISTALMEPAAGVQPLHSSVPCIAPTIRSVNGKAAGPVFTPAEPDNHFHLEGCSFGQIAGTVRLQLSSHALQPGVPAAQINLRLDGARAWKDDAIDVYIDPGLRSVSDFVGDLIIQFPNGQEAQLNGCSFVASRGEPQLFKNIPAAWVALDATATSVRAIQQLEFESPPFTSEQVPPGAVGTSAFVARSDPSRFSTGKDSYDLSQLAPGWMVESVQLSVFDASCPGENVQAESQGNWTTNWSSHGFVIAWASETCANRIPPHFNFNLNSSQYAVRVWLIGPAGTQPLRSGF</sequence>
<dbReference type="EMBL" id="CP121196">
    <property type="protein sequence ID" value="XBH18196.1"/>
    <property type="molecule type" value="Genomic_DNA"/>
</dbReference>
<organism evidence="1">
    <name type="scientific">Telmatobacter sp. DSM 110680</name>
    <dbReference type="NCBI Taxonomy" id="3036704"/>
    <lineage>
        <taxon>Bacteria</taxon>
        <taxon>Pseudomonadati</taxon>
        <taxon>Acidobacteriota</taxon>
        <taxon>Terriglobia</taxon>
        <taxon>Terriglobales</taxon>
        <taxon>Acidobacteriaceae</taxon>
        <taxon>Telmatobacter</taxon>
    </lineage>
</organism>
<name>A0AAU7DN76_9BACT</name>
<accession>A0AAU7DN76</accession>
<dbReference type="RefSeq" id="WP_348263419.1">
    <property type="nucleotide sequence ID" value="NZ_CP121196.1"/>
</dbReference>
<evidence type="ECO:0000313" key="1">
    <source>
        <dbReference type="EMBL" id="XBH18196.1"/>
    </source>
</evidence>